<evidence type="ECO:0000313" key="1">
    <source>
        <dbReference type="EMBL" id="AET64017.1"/>
    </source>
</evidence>
<gene>
    <name evidence="1" type="ordered locus">Mhar_0639</name>
</gene>
<accession>G7WNP1</accession>
<keyword evidence="2" id="KW-1185">Reference proteome</keyword>
<dbReference type="PATRIC" id="fig|1110509.7.peg.708"/>
<dbReference type="EMBL" id="CP003117">
    <property type="protein sequence ID" value="AET64017.1"/>
    <property type="molecule type" value="Genomic_DNA"/>
</dbReference>
<name>G7WNP1_METH6</name>
<organism evidence="1 2">
    <name type="scientific">Methanothrix harundinacea (strain 6Ac)</name>
    <name type="common">Methanosaeta harundinacea</name>
    <dbReference type="NCBI Taxonomy" id="1110509"/>
    <lineage>
        <taxon>Archaea</taxon>
        <taxon>Methanobacteriati</taxon>
        <taxon>Methanobacteriota</taxon>
        <taxon>Stenosarchaea group</taxon>
        <taxon>Methanomicrobia</taxon>
        <taxon>Methanotrichales</taxon>
        <taxon>Methanotrichaceae</taxon>
        <taxon>Methanothrix</taxon>
    </lineage>
</organism>
<protein>
    <submittedName>
        <fullName evidence="1">Uncharacterized protein</fullName>
    </submittedName>
</protein>
<dbReference type="AlphaFoldDB" id="G7WNP1"/>
<dbReference type="KEGG" id="mhi:Mhar_0639"/>
<reference evidence="1 2" key="1">
    <citation type="journal article" date="2012" name="PLoS ONE">
        <title>The genome characteristics and predicted function of methyl-group oxidation pathway in the obligate aceticlastic methanogens, Methanosaeta spp.</title>
        <authorList>
            <person name="Zhu J."/>
            <person name="Zheng H."/>
            <person name="Ai G."/>
            <person name="Zhang G."/>
            <person name="Liu D."/>
            <person name="Liu X."/>
            <person name="Dong X."/>
        </authorList>
    </citation>
    <scope>NUCLEOTIDE SEQUENCE [LARGE SCALE GENOMIC DNA]</scope>
    <source>
        <strain evidence="1 2">6Ac</strain>
    </source>
</reference>
<dbReference type="Proteomes" id="UP000005877">
    <property type="component" value="Chromosome"/>
</dbReference>
<sequence>MKMSLDLDEAERVPWESLFKEVEALRQLHGDAICDAEKCRDFNRRMAELLMSLEEMGEDRLADRAMDALSVCNPKTGSHCENSERMKGILERLAERVAEMAKEKADLRP</sequence>
<dbReference type="HOGENOM" id="CLU_172995_0_0_2"/>
<proteinExistence type="predicted"/>
<evidence type="ECO:0000313" key="2">
    <source>
        <dbReference type="Proteomes" id="UP000005877"/>
    </source>
</evidence>